<dbReference type="PIRSF" id="PIRSF003078">
    <property type="entry name" value="GidB"/>
    <property type="match status" value="1"/>
</dbReference>
<evidence type="ECO:0000256" key="6">
    <source>
        <dbReference type="HAMAP-Rule" id="MF_00074"/>
    </source>
</evidence>
<dbReference type="GO" id="GO:0070043">
    <property type="term" value="F:rRNA (guanine-N7-)-methyltransferase activity"/>
    <property type="evidence" value="ECO:0007669"/>
    <property type="project" value="UniProtKB-UniRule"/>
</dbReference>
<dbReference type="EMBL" id="DXIQ01000038">
    <property type="protein sequence ID" value="HIV38607.1"/>
    <property type="molecule type" value="Genomic_DNA"/>
</dbReference>
<comment type="caution">
    <text evidence="8">The sequence shown here is derived from an EMBL/GenBank/DDBJ whole genome shotgun (WGS) entry which is preliminary data.</text>
</comment>
<feature type="binding site" evidence="6">
    <location>
        <position position="149"/>
    </location>
    <ligand>
        <name>S-adenosyl-L-methionine</name>
        <dbReference type="ChEBI" id="CHEBI:59789"/>
    </ligand>
</feature>
<evidence type="ECO:0000256" key="5">
    <source>
        <dbReference type="ARBA" id="ARBA00022691"/>
    </source>
</evidence>
<dbReference type="PANTHER" id="PTHR31760">
    <property type="entry name" value="S-ADENOSYL-L-METHIONINE-DEPENDENT METHYLTRANSFERASES SUPERFAMILY PROTEIN"/>
    <property type="match status" value="1"/>
</dbReference>
<reference evidence="8" key="1">
    <citation type="journal article" date="2021" name="PeerJ">
        <title>Extensive microbial diversity within the chicken gut microbiome revealed by metagenomics and culture.</title>
        <authorList>
            <person name="Gilroy R."/>
            <person name="Ravi A."/>
            <person name="Getino M."/>
            <person name="Pursley I."/>
            <person name="Horton D.L."/>
            <person name="Alikhan N.F."/>
            <person name="Baker D."/>
            <person name="Gharbi K."/>
            <person name="Hall N."/>
            <person name="Watson M."/>
            <person name="Adriaenssens E.M."/>
            <person name="Foster-Nyarko E."/>
            <person name="Jarju S."/>
            <person name="Secka A."/>
            <person name="Antonio M."/>
            <person name="Oren A."/>
            <person name="Chaudhuri R.R."/>
            <person name="La Ragione R."/>
            <person name="Hildebrand F."/>
            <person name="Pallen M.J."/>
        </authorList>
    </citation>
    <scope>NUCLEOTIDE SEQUENCE</scope>
    <source>
        <strain evidence="8">CHK195-9823</strain>
    </source>
</reference>
<accession>A0A9D1PDY8</accession>
<dbReference type="EC" id="2.1.1.-" evidence="6"/>
<comment type="similarity">
    <text evidence="6">Belongs to the methyltransferase superfamily. RNA methyltransferase RsmG family.</text>
</comment>
<dbReference type="CDD" id="cd02440">
    <property type="entry name" value="AdoMet_MTases"/>
    <property type="match status" value="1"/>
</dbReference>
<keyword evidence="2 6" id="KW-0698">rRNA processing</keyword>
<dbReference type="Pfam" id="PF02527">
    <property type="entry name" value="GidB"/>
    <property type="match status" value="1"/>
</dbReference>
<feature type="region of interest" description="Disordered" evidence="7">
    <location>
        <begin position="224"/>
        <end position="243"/>
    </location>
</feature>
<comment type="function">
    <text evidence="6">Specifically methylates the N7 position of a guanine in 16S rRNA.</text>
</comment>
<evidence type="ECO:0000256" key="2">
    <source>
        <dbReference type="ARBA" id="ARBA00022552"/>
    </source>
</evidence>
<dbReference type="InterPro" id="IPR029063">
    <property type="entry name" value="SAM-dependent_MTases_sf"/>
</dbReference>
<evidence type="ECO:0000256" key="1">
    <source>
        <dbReference type="ARBA" id="ARBA00022490"/>
    </source>
</evidence>
<feature type="binding site" evidence="6">
    <location>
        <position position="79"/>
    </location>
    <ligand>
        <name>S-adenosyl-L-methionine</name>
        <dbReference type="ChEBI" id="CHEBI:59789"/>
    </ligand>
</feature>
<keyword evidence="3 6" id="KW-0489">Methyltransferase</keyword>
<comment type="subcellular location">
    <subcellularLocation>
        <location evidence="6">Cytoplasm</location>
    </subcellularLocation>
</comment>
<dbReference type="NCBIfam" id="TIGR00138">
    <property type="entry name" value="rsmG_gidB"/>
    <property type="match status" value="1"/>
</dbReference>
<evidence type="ECO:0000256" key="7">
    <source>
        <dbReference type="SAM" id="MobiDB-lite"/>
    </source>
</evidence>
<name>A0A9D1PDY8_9FIRM</name>
<sequence>MSYDLSILKEGIREYGVTLTDRQEEQFMRYYELLVQWNEVMNLTAITEFDQVLLKHFADSLSIAGTLDMEKIHSCIDVGTGAGFPGIPLKIAFPHLKVTLLDSLNKRLNFLDEVIGELGLEKISTVHLRAEEGGKKPEYREKYDLAVSRAVSRLSVLCEYCMPYVRKGGYFVSYKAGQAEEEIKEGKKAIAVLGGKLTKTESFHLCNTDMERILVVIKKVKDTPKKYPRKPGTPAKEPLGSEK</sequence>
<dbReference type="InterPro" id="IPR003682">
    <property type="entry name" value="rRNA_ssu_MeTfrase_G"/>
</dbReference>
<dbReference type="PANTHER" id="PTHR31760:SF0">
    <property type="entry name" value="S-ADENOSYL-L-METHIONINE-DEPENDENT METHYLTRANSFERASES SUPERFAMILY PROTEIN"/>
    <property type="match status" value="1"/>
</dbReference>
<protein>
    <recommendedName>
        <fullName evidence="6">Ribosomal RNA small subunit methyltransferase G</fullName>
        <ecNumber evidence="6">2.1.1.-</ecNumber>
    </recommendedName>
    <alternativeName>
        <fullName evidence="6">16S rRNA 7-methylguanosine methyltransferase</fullName>
        <shortName evidence="6">16S rRNA m7G methyltransferase</shortName>
    </alternativeName>
</protein>
<dbReference type="HAMAP" id="MF_00074">
    <property type="entry name" value="16SrRNA_methyltr_G"/>
    <property type="match status" value="1"/>
</dbReference>
<comment type="caution">
    <text evidence="6">Lacks conserved residue(s) required for the propagation of feature annotation.</text>
</comment>
<dbReference type="Gene3D" id="3.40.50.150">
    <property type="entry name" value="Vaccinia Virus protein VP39"/>
    <property type="match status" value="1"/>
</dbReference>
<dbReference type="FunFam" id="3.40.50.150:FF:000041">
    <property type="entry name" value="Ribosomal RNA small subunit methyltransferase G"/>
    <property type="match status" value="1"/>
</dbReference>
<reference evidence="8" key="2">
    <citation type="submission" date="2021-04" db="EMBL/GenBank/DDBJ databases">
        <authorList>
            <person name="Gilroy R."/>
        </authorList>
    </citation>
    <scope>NUCLEOTIDE SEQUENCE</scope>
    <source>
        <strain evidence="8">CHK195-9823</strain>
    </source>
</reference>
<feature type="binding site" evidence="6">
    <location>
        <position position="84"/>
    </location>
    <ligand>
        <name>S-adenosyl-L-methionine</name>
        <dbReference type="ChEBI" id="CHEBI:59789"/>
    </ligand>
</feature>
<feature type="binding site" evidence="6">
    <location>
        <begin position="130"/>
        <end position="131"/>
    </location>
    <ligand>
        <name>S-adenosyl-L-methionine</name>
        <dbReference type="ChEBI" id="CHEBI:59789"/>
    </ligand>
</feature>
<evidence type="ECO:0000313" key="9">
    <source>
        <dbReference type="Proteomes" id="UP000886814"/>
    </source>
</evidence>
<organism evidence="8 9">
    <name type="scientific">Candidatus Blautia stercorigallinarum</name>
    <dbReference type="NCBI Taxonomy" id="2838501"/>
    <lineage>
        <taxon>Bacteria</taxon>
        <taxon>Bacillati</taxon>
        <taxon>Bacillota</taxon>
        <taxon>Clostridia</taxon>
        <taxon>Lachnospirales</taxon>
        <taxon>Lachnospiraceae</taxon>
        <taxon>Blautia</taxon>
    </lineage>
</organism>
<keyword evidence="4 6" id="KW-0808">Transferase</keyword>
<keyword evidence="5 6" id="KW-0949">S-adenosyl-L-methionine</keyword>
<keyword evidence="1 6" id="KW-0963">Cytoplasm</keyword>
<evidence type="ECO:0000313" key="8">
    <source>
        <dbReference type="EMBL" id="HIV38607.1"/>
    </source>
</evidence>
<gene>
    <name evidence="6 8" type="primary">rsmG</name>
    <name evidence="8" type="ORF">H9747_06345</name>
</gene>
<dbReference type="SUPFAM" id="SSF53335">
    <property type="entry name" value="S-adenosyl-L-methionine-dependent methyltransferases"/>
    <property type="match status" value="1"/>
</dbReference>
<evidence type="ECO:0000256" key="3">
    <source>
        <dbReference type="ARBA" id="ARBA00022603"/>
    </source>
</evidence>
<dbReference type="GO" id="GO:0005829">
    <property type="term" value="C:cytosol"/>
    <property type="evidence" value="ECO:0007669"/>
    <property type="project" value="TreeGrafter"/>
</dbReference>
<dbReference type="AlphaFoldDB" id="A0A9D1PDY8"/>
<proteinExistence type="inferred from homology"/>
<evidence type="ECO:0000256" key="4">
    <source>
        <dbReference type="ARBA" id="ARBA00022679"/>
    </source>
</evidence>
<dbReference type="Proteomes" id="UP000886814">
    <property type="component" value="Unassembled WGS sequence"/>
</dbReference>